<dbReference type="InterPro" id="IPR027417">
    <property type="entry name" value="P-loop_NTPase"/>
</dbReference>
<feature type="region of interest" description="Disordered" evidence="3">
    <location>
        <begin position="465"/>
        <end position="547"/>
    </location>
</feature>
<dbReference type="OrthoDB" id="2135133at2759"/>
<dbReference type="GO" id="GO:0005525">
    <property type="term" value="F:GTP binding"/>
    <property type="evidence" value="ECO:0007669"/>
    <property type="project" value="InterPro"/>
</dbReference>
<accession>A0A086K8U6</accession>
<evidence type="ECO:0000256" key="1">
    <source>
        <dbReference type="ARBA" id="ARBA00022801"/>
    </source>
</evidence>
<evidence type="ECO:0000259" key="5">
    <source>
        <dbReference type="Pfam" id="PF02841"/>
    </source>
</evidence>
<dbReference type="Gene3D" id="3.40.50.300">
    <property type="entry name" value="P-loop containing nucleotide triphosphate hydrolases"/>
    <property type="match status" value="1"/>
</dbReference>
<feature type="region of interest" description="Disordered" evidence="3">
    <location>
        <begin position="1014"/>
        <end position="1055"/>
    </location>
</feature>
<feature type="region of interest" description="Disordered" evidence="3">
    <location>
        <begin position="28"/>
        <end position="51"/>
    </location>
</feature>
<dbReference type="PANTHER" id="PTHR10751">
    <property type="entry name" value="GUANYLATE BINDING PROTEIN"/>
    <property type="match status" value="1"/>
</dbReference>
<comment type="caution">
    <text evidence="6">The sequence shown here is derived from an EMBL/GenBank/DDBJ whole genome shotgun (WGS) entry which is preliminary data.</text>
</comment>
<dbReference type="GO" id="GO:0003924">
    <property type="term" value="F:GTPase activity"/>
    <property type="evidence" value="ECO:0007669"/>
    <property type="project" value="InterPro"/>
</dbReference>
<feature type="region of interest" description="Disordered" evidence="3">
    <location>
        <begin position="73"/>
        <end position="114"/>
    </location>
</feature>
<name>A0A086K8U6_TOXGO</name>
<evidence type="ECO:0000313" key="7">
    <source>
        <dbReference type="Proteomes" id="UP000028828"/>
    </source>
</evidence>
<feature type="compositionally biased region" description="Basic and acidic residues" evidence="3">
    <location>
        <begin position="93"/>
        <end position="105"/>
    </location>
</feature>
<dbReference type="InterPro" id="IPR015894">
    <property type="entry name" value="Guanylate-bd_N"/>
</dbReference>
<evidence type="ECO:0000256" key="3">
    <source>
        <dbReference type="SAM" id="MobiDB-lite"/>
    </source>
</evidence>
<evidence type="ECO:0000313" key="6">
    <source>
        <dbReference type="EMBL" id="KFG40814.1"/>
    </source>
</evidence>
<dbReference type="SUPFAM" id="SSF52540">
    <property type="entry name" value="P-loop containing nucleoside triphosphate hydrolases"/>
    <property type="match status" value="1"/>
</dbReference>
<dbReference type="Gene3D" id="1.20.1000.10">
    <property type="entry name" value="Guanylate-binding protein, C-terminal domain"/>
    <property type="match status" value="1"/>
</dbReference>
<dbReference type="VEuPathDB" id="ToxoDB:TGP89_310220"/>
<dbReference type="InterPro" id="IPR003191">
    <property type="entry name" value="Guanylate-bd/ATL_C"/>
</dbReference>
<protein>
    <submittedName>
        <fullName evidence="6">Putative guanylate-binding protein</fullName>
    </submittedName>
</protein>
<keyword evidence="2" id="KW-0175">Coiled coil</keyword>
<feature type="region of interest" description="Disordered" evidence="3">
    <location>
        <begin position="230"/>
        <end position="265"/>
    </location>
</feature>
<dbReference type="SUPFAM" id="SSF48340">
    <property type="entry name" value="Interferon-induced guanylate-binding protein 1 (GBP1), C-terminal domain"/>
    <property type="match status" value="1"/>
</dbReference>
<evidence type="ECO:0000259" key="4">
    <source>
        <dbReference type="Pfam" id="PF02263"/>
    </source>
</evidence>
<proteinExistence type="predicted"/>
<feature type="compositionally biased region" description="Polar residues" evidence="3">
    <location>
        <begin position="28"/>
        <end position="38"/>
    </location>
</feature>
<keyword evidence="1" id="KW-0378">Hydrolase</keyword>
<feature type="coiled-coil region" evidence="2">
    <location>
        <begin position="1291"/>
        <end position="1325"/>
    </location>
</feature>
<dbReference type="Pfam" id="PF02841">
    <property type="entry name" value="GBP_C"/>
    <property type="match status" value="1"/>
</dbReference>
<feature type="domain" description="Guanylate-binding protein N-terminal" evidence="4">
    <location>
        <begin position="630"/>
        <end position="827"/>
    </location>
</feature>
<organism evidence="6 7">
    <name type="scientific">Toxoplasma gondii p89</name>
    <dbReference type="NCBI Taxonomy" id="943119"/>
    <lineage>
        <taxon>Eukaryota</taxon>
        <taxon>Sar</taxon>
        <taxon>Alveolata</taxon>
        <taxon>Apicomplexa</taxon>
        <taxon>Conoidasida</taxon>
        <taxon>Coccidia</taxon>
        <taxon>Eucoccidiorida</taxon>
        <taxon>Eimeriorina</taxon>
        <taxon>Sarcocystidae</taxon>
        <taxon>Toxoplasma</taxon>
    </lineage>
</organism>
<dbReference type="InterPro" id="IPR036543">
    <property type="entry name" value="Guanylate-bd_C_sf"/>
</dbReference>
<feature type="domain" description="Guanylate-binding protein/Atlastin C-terminal" evidence="5">
    <location>
        <begin position="1090"/>
        <end position="1340"/>
    </location>
</feature>
<reference evidence="6 7" key="1">
    <citation type="submission" date="2014-03" db="EMBL/GenBank/DDBJ databases">
        <authorList>
            <person name="Sibley D."/>
            <person name="Venepally P."/>
            <person name="Karamycheva S."/>
            <person name="Hadjithomas M."/>
            <person name="Khan A."/>
            <person name="Brunk B."/>
            <person name="Roos D."/>
            <person name="Caler E."/>
            <person name="Lorenzi H."/>
        </authorList>
    </citation>
    <scope>NUCLEOTIDE SEQUENCE [LARGE SCALE GENOMIC DNA]</scope>
    <source>
        <strain evidence="7">p89</strain>
    </source>
</reference>
<gene>
    <name evidence="6" type="ORF">TGP89_310220</name>
</gene>
<dbReference type="Proteomes" id="UP000028828">
    <property type="component" value="Unassembled WGS sequence"/>
</dbReference>
<dbReference type="EMBL" id="AEYI02001160">
    <property type="protein sequence ID" value="KFG40814.1"/>
    <property type="molecule type" value="Genomic_DNA"/>
</dbReference>
<feature type="compositionally biased region" description="Polar residues" evidence="3">
    <location>
        <begin position="244"/>
        <end position="257"/>
    </location>
</feature>
<dbReference type="Pfam" id="PF02263">
    <property type="entry name" value="GBP"/>
    <property type="match status" value="1"/>
</dbReference>
<evidence type="ECO:0000256" key="2">
    <source>
        <dbReference type="SAM" id="Coils"/>
    </source>
</evidence>
<sequence length="1396" mass="149825">MHPPVSARPVSRAPELFASALGPAQRVESSSLCRSLSQRAPGASPLTLSAAGVAPPMSPACFAAGDLASTSLSGVEPKAQKPIRSGSKNFSDPSRRLRNPLEKTEAPWGVSLTPPAREADATTLEARANLQNQAAKPDTLSSDEDLNLVATAPSSRKVSTHRTGLDMARNGYRTVDPWASYDARQDENGAKSAIFSGLAASAAAQNEPQKTWGAKGQAANPAQAVTRLVGEKDTGESEYPYTAKGSNDSCSTATSNYHEAARSGGPTWGRLALSDGIRYASAYLGKSFSGTGRDAIRGDSQALYASATSVGDVFFRPTVSANGAAPGAVPAQPYTSYIFDPMTHNGTSAYSKIYSQTDQTGLLRSAEDGNAASPLGTTRPGAPVYPVTLGYTAATSGYGQAVGSTQGLPAFPVAPLEPMYLSCNSVDYRPAVKLSPVRNVTSGVSPAAPAPVSWHAVSSLLASAPSPPVCPPVSGAPGVPPPSQPTRDTPPAAVHSTEASASPPPSPAERQQDDLDKKVRRNLRTVSDGLGDSSCRALSPAGSPSTQSRLHLFCGVVARPMKPAGGLGASPRDRGAHRASLQASFQTGERNAVGLTSLLLEKTAKPANRTRLLSKPLQLVHVNRWDGREVLTIDEQAKKFLSELGTQHVAVISICGVTQTGKSSFANLLLDDSHMLSAGGFPVGSPALCGDRGAFRSVSPCNSFAVGDRRAPEGLGAETGDDEDEFRGEAGKKFMQRILSDGCTEGVWIQAVCGGSSEAGADGREDLVYLILDFEGVGCTRKTVEHDQRLFTLAMLVSHYLIYTTRGVLDADAVSGLASVSLWTQRLLQGGGDRGPAREASPLDTSRASPTREGASPTAGPSVPSGWRAPPLLWILQDFNFTLCDEDGYPLTETDYLEGIMATASHPASCCSPFSTFPASSTALSRTCAELNLPHVRMLRQQLETLFGDRTCVGLPHPLGDFGPDFGDSVGCEVPSQGSKSAREGASVGAFLATPRQSAAFASSFPCLGNRARTAEGVGESRSPGTRQGDAQSAFSASSPPPTQGRSRGRDGPALETVPVSEFQPIFRRRMQQTKNLVFKECRLKVAQSVAITGPGFVKILQRMIDGINGGQVPESGSVVVVVQREECRKWKEKCEEVFVNDLREAFQSRLPLASRELQEGALALQKKALALFKMHVIGDDDVVRGYKQQLKDRLRKITDRAMDENERHGEWKARSRLRTLRERLRIDEKLNERLYESMTEVNEDAERLKREFNADIRGPSHVYQRVINDQIDELLAKGSEIVCGALLDQSRLAEKTVHELQQRAQDAEMSLEKALELEQQLQHRDYEAEELRRALQEERAANRGQATLRSGEFDCDEDFDDPYRRRGSFYRRSGRSRFATGDQSKCFRQRKCTIM</sequence>
<feature type="region of interest" description="Disordered" evidence="3">
    <location>
        <begin position="830"/>
        <end position="864"/>
    </location>
</feature>